<gene>
    <name evidence="2" type="ORF">GCM10009830_40870</name>
</gene>
<dbReference type="RefSeq" id="WP_344490371.1">
    <property type="nucleotide sequence ID" value="NZ_BAAAQF010000021.1"/>
</dbReference>
<keyword evidence="1" id="KW-0472">Membrane</keyword>
<organism evidence="2 3">
    <name type="scientific">Glycomyces endophyticus</name>
    <dbReference type="NCBI Taxonomy" id="480996"/>
    <lineage>
        <taxon>Bacteria</taxon>
        <taxon>Bacillati</taxon>
        <taxon>Actinomycetota</taxon>
        <taxon>Actinomycetes</taxon>
        <taxon>Glycomycetales</taxon>
        <taxon>Glycomycetaceae</taxon>
        <taxon>Glycomyces</taxon>
    </lineage>
</organism>
<keyword evidence="1" id="KW-1133">Transmembrane helix</keyword>
<name>A0ABN2HK51_9ACTN</name>
<keyword evidence="1" id="KW-0812">Transmembrane</keyword>
<reference evidence="2 3" key="1">
    <citation type="journal article" date="2019" name="Int. J. Syst. Evol. Microbiol.">
        <title>The Global Catalogue of Microorganisms (GCM) 10K type strain sequencing project: providing services to taxonomists for standard genome sequencing and annotation.</title>
        <authorList>
            <consortium name="The Broad Institute Genomics Platform"/>
            <consortium name="The Broad Institute Genome Sequencing Center for Infectious Disease"/>
            <person name="Wu L."/>
            <person name="Ma J."/>
        </authorList>
    </citation>
    <scope>NUCLEOTIDE SEQUENCE [LARGE SCALE GENOMIC DNA]</scope>
    <source>
        <strain evidence="2 3">JCM 16001</strain>
    </source>
</reference>
<evidence type="ECO:0000313" key="2">
    <source>
        <dbReference type="EMBL" id="GAA1689128.1"/>
    </source>
</evidence>
<dbReference type="Proteomes" id="UP001499851">
    <property type="component" value="Unassembled WGS sequence"/>
</dbReference>
<accession>A0ABN2HK51</accession>
<evidence type="ECO:0000256" key="1">
    <source>
        <dbReference type="SAM" id="Phobius"/>
    </source>
</evidence>
<protein>
    <submittedName>
        <fullName evidence="2">Uncharacterized protein</fullName>
    </submittedName>
</protein>
<proteinExistence type="predicted"/>
<evidence type="ECO:0000313" key="3">
    <source>
        <dbReference type="Proteomes" id="UP001499851"/>
    </source>
</evidence>
<dbReference type="EMBL" id="BAAAQF010000021">
    <property type="protein sequence ID" value="GAA1689128.1"/>
    <property type="molecule type" value="Genomic_DNA"/>
</dbReference>
<keyword evidence="3" id="KW-1185">Reference proteome</keyword>
<sequence length="307" mass="33525">MTDSSTDTKPPGDAASRMFDKVGMAVVIEVLAGIVIAVFGLVFQFGGHGEPPTPTRDPTPPFSTPITDWPSASPTDWPPTTEAAVTNPYADVEVGDCFTNAGSTDAFDLAYSDCDPGAFEVVEIYGGDDGDDCDGVDRSMFGHAPGYGSVFCLSYLHPWGDAYYAESGECVTRLDDDTYTTTDCAPGDLQVLETFWGEEGSYSCSEWEYYNSSLDFPGYIDDQDLLLCMRIVYPDDMGFAEVDDCLYTSGSGDDRTFEFVDCSQANAYVTGRTGEYNDTAFCGSHGSAYWQSYTFPEHAYTVCWNWL</sequence>
<feature type="transmembrane region" description="Helical" evidence="1">
    <location>
        <begin position="26"/>
        <end position="46"/>
    </location>
</feature>
<comment type="caution">
    <text evidence="2">The sequence shown here is derived from an EMBL/GenBank/DDBJ whole genome shotgun (WGS) entry which is preliminary data.</text>
</comment>